<dbReference type="EMBL" id="JAFCMP010000257">
    <property type="protein sequence ID" value="KAG5182236.1"/>
    <property type="molecule type" value="Genomic_DNA"/>
</dbReference>
<keyword evidence="5" id="KW-1185">Reference proteome</keyword>
<dbReference type="InterPro" id="IPR001041">
    <property type="entry name" value="2Fe-2S_ferredoxin-type"/>
</dbReference>
<evidence type="ECO:0000256" key="1">
    <source>
        <dbReference type="ARBA" id="ARBA00022714"/>
    </source>
</evidence>
<dbReference type="InterPro" id="IPR012675">
    <property type="entry name" value="Beta-grasp_dom_sf"/>
</dbReference>
<keyword evidence="1" id="KW-0001">2Fe-2S</keyword>
<keyword evidence="1" id="KW-0479">Metal-binding</keyword>
<dbReference type="AlphaFoldDB" id="A0A835YVE2"/>
<evidence type="ECO:0000256" key="2">
    <source>
        <dbReference type="ARBA" id="ARBA00023014"/>
    </source>
</evidence>
<gene>
    <name evidence="4" type="ORF">JKP88DRAFT_278211</name>
</gene>
<organism evidence="4 5">
    <name type="scientific">Tribonema minus</name>
    <dbReference type="NCBI Taxonomy" id="303371"/>
    <lineage>
        <taxon>Eukaryota</taxon>
        <taxon>Sar</taxon>
        <taxon>Stramenopiles</taxon>
        <taxon>Ochrophyta</taxon>
        <taxon>PX clade</taxon>
        <taxon>Xanthophyceae</taxon>
        <taxon>Tribonematales</taxon>
        <taxon>Tribonemataceae</taxon>
        <taxon>Tribonema</taxon>
    </lineage>
</organism>
<sequence>MVAGFFNKSPSKAAASKGVSVTVSQGSKVLKQIDSDAPVNLRKLLLDNKVDLYKPLDKLKQCGGGGTCGTCRVRVTEGMENCSKKGLGEEKMLKAVGADIRLACCTRVTGPVSVTVKP</sequence>
<proteinExistence type="predicted"/>
<dbReference type="OrthoDB" id="203070at2759"/>
<dbReference type="Gene3D" id="3.10.20.30">
    <property type="match status" value="1"/>
</dbReference>
<dbReference type="GO" id="GO:0051537">
    <property type="term" value="F:2 iron, 2 sulfur cluster binding"/>
    <property type="evidence" value="ECO:0007669"/>
    <property type="project" value="UniProtKB-KW"/>
</dbReference>
<evidence type="ECO:0000259" key="3">
    <source>
        <dbReference type="Pfam" id="PF00111"/>
    </source>
</evidence>
<comment type="caution">
    <text evidence="4">The sequence shown here is derived from an EMBL/GenBank/DDBJ whole genome shotgun (WGS) entry which is preliminary data.</text>
</comment>
<dbReference type="InterPro" id="IPR036010">
    <property type="entry name" value="2Fe-2S_ferredoxin-like_sf"/>
</dbReference>
<protein>
    <recommendedName>
        <fullName evidence="3">2Fe-2S ferredoxin-type domain-containing protein</fullName>
    </recommendedName>
</protein>
<feature type="domain" description="2Fe-2S ferredoxin-type" evidence="3">
    <location>
        <begin position="60"/>
        <end position="109"/>
    </location>
</feature>
<reference evidence="4" key="1">
    <citation type="submission" date="2021-02" db="EMBL/GenBank/DDBJ databases">
        <title>First Annotated Genome of the Yellow-green Alga Tribonema minus.</title>
        <authorList>
            <person name="Mahan K.M."/>
        </authorList>
    </citation>
    <scope>NUCLEOTIDE SEQUENCE</scope>
    <source>
        <strain evidence="4">UTEX B ZZ1240</strain>
    </source>
</reference>
<keyword evidence="2" id="KW-0411">Iron-sulfur</keyword>
<keyword evidence="1" id="KW-0408">Iron</keyword>
<evidence type="ECO:0000313" key="4">
    <source>
        <dbReference type="EMBL" id="KAG5182236.1"/>
    </source>
</evidence>
<dbReference type="Pfam" id="PF00111">
    <property type="entry name" value="Fer2"/>
    <property type="match status" value="1"/>
</dbReference>
<dbReference type="SUPFAM" id="SSF54292">
    <property type="entry name" value="2Fe-2S ferredoxin-like"/>
    <property type="match status" value="1"/>
</dbReference>
<name>A0A835YVE2_9STRA</name>
<dbReference type="Proteomes" id="UP000664859">
    <property type="component" value="Unassembled WGS sequence"/>
</dbReference>
<accession>A0A835YVE2</accession>
<evidence type="ECO:0000313" key="5">
    <source>
        <dbReference type="Proteomes" id="UP000664859"/>
    </source>
</evidence>